<keyword evidence="3" id="KW-1185">Reference proteome</keyword>
<proteinExistence type="predicted"/>
<name>A0A5B7FX30_PORTR</name>
<dbReference type="AlphaFoldDB" id="A0A5B7FX30"/>
<reference evidence="2 3" key="1">
    <citation type="submission" date="2019-05" db="EMBL/GenBank/DDBJ databases">
        <title>Another draft genome of Portunus trituberculatus and its Hox gene families provides insights of decapod evolution.</title>
        <authorList>
            <person name="Jeong J.-H."/>
            <person name="Song I."/>
            <person name="Kim S."/>
            <person name="Choi T."/>
            <person name="Kim D."/>
            <person name="Ryu S."/>
            <person name="Kim W."/>
        </authorList>
    </citation>
    <scope>NUCLEOTIDE SEQUENCE [LARGE SCALE GENOMIC DNA]</scope>
    <source>
        <tissue evidence="2">Muscle</tissue>
    </source>
</reference>
<comment type="caution">
    <text evidence="2">The sequence shown here is derived from an EMBL/GenBank/DDBJ whole genome shotgun (WGS) entry which is preliminary data.</text>
</comment>
<organism evidence="2 3">
    <name type="scientific">Portunus trituberculatus</name>
    <name type="common">Swimming crab</name>
    <name type="synonym">Neptunus trituberculatus</name>
    <dbReference type="NCBI Taxonomy" id="210409"/>
    <lineage>
        <taxon>Eukaryota</taxon>
        <taxon>Metazoa</taxon>
        <taxon>Ecdysozoa</taxon>
        <taxon>Arthropoda</taxon>
        <taxon>Crustacea</taxon>
        <taxon>Multicrustacea</taxon>
        <taxon>Malacostraca</taxon>
        <taxon>Eumalacostraca</taxon>
        <taxon>Eucarida</taxon>
        <taxon>Decapoda</taxon>
        <taxon>Pleocyemata</taxon>
        <taxon>Brachyura</taxon>
        <taxon>Eubrachyura</taxon>
        <taxon>Portunoidea</taxon>
        <taxon>Portunidae</taxon>
        <taxon>Portuninae</taxon>
        <taxon>Portunus</taxon>
    </lineage>
</organism>
<gene>
    <name evidence="2" type="ORF">E2C01_042650</name>
</gene>
<accession>A0A5B7FX30</accession>
<sequence>MLRLVRLGWVELGSSPFSPSNLSSILSSIFHLLQSFFLPASRTFILSSIFPSIILFLHRPFHQTSPLPSSRSSTFQHLHPPFLSPSHSP</sequence>
<evidence type="ECO:0000313" key="2">
    <source>
        <dbReference type="EMBL" id="MPC48864.1"/>
    </source>
</evidence>
<evidence type="ECO:0000256" key="1">
    <source>
        <dbReference type="SAM" id="MobiDB-lite"/>
    </source>
</evidence>
<dbReference type="EMBL" id="VSRR010008520">
    <property type="protein sequence ID" value="MPC48864.1"/>
    <property type="molecule type" value="Genomic_DNA"/>
</dbReference>
<evidence type="ECO:0000313" key="3">
    <source>
        <dbReference type="Proteomes" id="UP000324222"/>
    </source>
</evidence>
<feature type="compositionally biased region" description="Low complexity" evidence="1">
    <location>
        <begin position="77"/>
        <end position="89"/>
    </location>
</feature>
<feature type="region of interest" description="Disordered" evidence="1">
    <location>
        <begin position="64"/>
        <end position="89"/>
    </location>
</feature>
<feature type="compositionally biased region" description="Polar residues" evidence="1">
    <location>
        <begin position="64"/>
        <end position="76"/>
    </location>
</feature>
<dbReference type="Proteomes" id="UP000324222">
    <property type="component" value="Unassembled WGS sequence"/>
</dbReference>
<protein>
    <submittedName>
        <fullName evidence="2">Uncharacterized protein</fullName>
    </submittedName>
</protein>